<keyword evidence="3" id="KW-1185">Reference proteome</keyword>
<feature type="region of interest" description="Disordered" evidence="1">
    <location>
        <begin position="1"/>
        <end position="81"/>
    </location>
</feature>
<comment type="caution">
    <text evidence="2">The sequence shown here is derived from an EMBL/GenBank/DDBJ whole genome shotgun (WGS) entry which is preliminary data.</text>
</comment>
<dbReference type="AlphaFoldDB" id="A0A5N4DPM6"/>
<sequence>MEFDLSAAVESTSKKPQAAGHMGDAKHSPHKVPGGSADHLKPGTAGSEKHKSAPGKVKKPKVKKEKKKDEKKKDGKKKAPH</sequence>
<organism evidence="2 3">
    <name type="scientific">Camelus dromedarius</name>
    <name type="common">Dromedary</name>
    <name type="synonym">Arabian camel</name>
    <dbReference type="NCBI Taxonomy" id="9838"/>
    <lineage>
        <taxon>Eukaryota</taxon>
        <taxon>Metazoa</taxon>
        <taxon>Chordata</taxon>
        <taxon>Craniata</taxon>
        <taxon>Vertebrata</taxon>
        <taxon>Euteleostomi</taxon>
        <taxon>Mammalia</taxon>
        <taxon>Eutheria</taxon>
        <taxon>Laurasiatheria</taxon>
        <taxon>Artiodactyla</taxon>
        <taxon>Tylopoda</taxon>
        <taxon>Camelidae</taxon>
        <taxon>Camelus</taxon>
    </lineage>
</organism>
<gene>
    <name evidence="2" type="ORF">Cadr_000011637</name>
</gene>
<dbReference type="Proteomes" id="UP000299084">
    <property type="component" value="Unassembled WGS sequence"/>
</dbReference>
<reference evidence="2 3" key="1">
    <citation type="journal article" date="2019" name="Mol. Ecol. Resour.">
        <title>Improving Illumina assemblies with Hi-C and long reads: an example with the North African dromedary.</title>
        <authorList>
            <person name="Elbers J.P."/>
            <person name="Rogers M.F."/>
            <person name="Perelman P.L."/>
            <person name="Proskuryakova A.A."/>
            <person name="Serdyukova N.A."/>
            <person name="Johnson W.E."/>
            <person name="Horin P."/>
            <person name="Corander J."/>
            <person name="Murphy D."/>
            <person name="Burger P.A."/>
        </authorList>
    </citation>
    <scope>NUCLEOTIDE SEQUENCE [LARGE SCALE GENOMIC DNA]</scope>
    <source>
        <strain evidence="2">Drom800</strain>
        <tissue evidence="2">Blood</tissue>
    </source>
</reference>
<accession>A0A5N4DPM6</accession>
<protein>
    <recommendedName>
        <fullName evidence="4">Immortalization up-regulated protein</fullName>
    </recommendedName>
</protein>
<dbReference type="InterPro" id="IPR026621">
    <property type="entry name" value="IMUP"/>
</dbReference>
<evidence type="ECO:0000256" key="1">
    <source>
        <dbReference type="SAM" id="MobiDB-lite"/>
    </source>
</evidence>
<feature type="compositionally biased region" description="Basic residues" evidence="1">
    <location>
        <begin position="52"/>
        <end position="66"/>
    </location>
</feature>
<dbReference type="EMBL" id="JWIN03000009">
    <property type="protein sequence ID" value="KAB1273055.1"/>
    <property type="molecule type" value="Genomic_DNA"/>
</dbReference>
<dbReference type="GO" id="GO:0005634">
    <property type="term" value="C:nucleus"/>
    <property type="evidence" value="ECO:0007669"/>
    <property type="project" value="InterPro"/>
</dbReference>
<evidence type="ECO:0000313" key="3">
    <source>
        <dbReference type="Proteomes" id="UP000299084"/>
    </source>
</evidence>
<dbReference type="Pfam" id="PF15761">
    <property type="entry name" value="IMUP"/>
    <property type="match status" value="1"/>
</dbReference>
<name>A0A5N4DPM6_CAMDR</name>
<evidence type="ECO:0008006" key="4">
    <source>
        <dbReference type="Google" id="ProtNLM"/>
    </source>
</evidence>
<evidence type="ECO:0000313" key="2">
    <source>
        <dbReference type="EMBL" id="KAB1273055.1"/>
    </source>
</evidence>
<proteinExistence type="predicted"/>